<dbReference type="EMBL" id="JAJAGQ010000018">
    <property type="protein sequence ID" value="KAJ8535897.1"/>
    <property type="molecule type" value="Genomic_DNA"/>
</dbReference>
<feature type="repeat" description="Pumilio" evidence="4">
    <location>
        <begin position="33"/>
        <end position="68"/>
    </location>
</feature>
<comment type="caution">
    <text evidence="6">The sequence shown here is derived from an EMBL/GenBank/DDBJ whole genome shotgun (WGS) entry which is preliminary data.</text>
</comment>
<evidence type="ECO:0000256" key="3">
    <source>
        <dbReference type="ARBA" id="ARBA00022884"/>
    </source>
</evidence>
<evidence type="ECO:0000256" key="4">
    <source>
        <dbReference type="PROSITE-ProRule" id="PRU00317"/>
    </source>
</evidence>
<dbReference type="Pfam" id="PF00806">
    <property type="entry name" value="PUF"/>
    <property type="match status" value="3"/>
</dbReference>
<dbReference type="AlphaFoldDB" id="A0A9Q1LF67"/>
<dbReference type="PROSITE" id="PS50302">
    <property type="entry name" value="PUM"/>
    <property type="match status" value="2"/>
</dbReference>
<dbReference type="InterPro" id="IPR001313">
    <property type="entry name" value="Pumilio_RNA-bd_rpt"/>
</dbReference>
<evidence type="ECO:0000313" key="6">
    <source>
        <dbReference type="EMBL" id="KAJ8535897.1"/>
    </source>
</evidence>
<evidence type="ECO:0000259" key="5">
    <source>
        <dbReference type="PROSITE" id="PS50303"/>
    </source>
</evidence>
<dbReference type="GO" id="GO:0006417">
    <property type="term" value="P:regulation of translation"/>
    <property type="evidence" value="ECO:0007669"/>
    <property type="project" value="UniProtKB-KW"/>
</dbReference>
<evidence type="ECO:0000256" key="2">
    <source>
        <dbReference type="ARBA" id="ARBA00022845"/>
    </source>
</evidence>
<dbReference type="SUPFAM" id="SSF48371">
    <property type="entry name" value="ARM repeat"/>
    <property type="match status" value="1"/>
</dbReference>
<evidence type="ECO:0000313" key="7">
    <source>
        <dbReference type="Proteomes" id="UP001152561"/>
    </source>
</evidence>
<keyword evidence="2" id="KW-0810">Translation regulation</keyword>
<dbReference type="GO" id="GO:0003729">
    <property type="term" value="F:mRNA binding"/>
    <property type="evidence" value="ECO:0007669"/>
    <property type="project" value="TreeGrafter"/>
</dbReference>
<name>A0A9Q1LF67_9SOLA</name>
<dbReference type="Proteomes" id="UP001152561">
    <property type="component" value="Unassembled WGS sequence"/>
</dbReference>
<reference evidence="7" key="1">
    <citation type="journal article" date="2023" name="Proc. Natl. Acad. Sci. U.S.A.">
        <title>Genomic and structural basis for evolution of tropane alkaloid biosynthesis.</title>
        <authorList>
            <person name="Wanga Y.-J."/>
            <person name="Taina T."/>
            <person name="Yua J.-Y."/>
            <person name="Lia J."/>
            <person name="Xua B."/>
            <person name="Chenc J."/>
            <person name="D'Auriad J.C."/>
            <person name="Huanga J.-P."/>
            <person name="Huanga S.-X."/>
        </authorList>
    </citation>
    <scope>NUCLEOTIDE SEQUENCE [LARGE SCALE GENOMIC DNA]</scope>
    <source>
        <strain evidence="7">cv. KIB-2019</strain>
    </source>
</reference>
<accession>A0A9Q1LF67</accession>
<gene>
    <name evidence="6" type="ORF">K7X08_034298</name>
</gene>
<keyword evidence="3" id="KW-0694">RNA-binding</keyword>
<dbReference type="GO" id="GO:0005737">
    <property type="term" value="C:cytoplasm"/>
    <property type="evidence" value="ECO:0007669"/>
    <property type="project" value="TreeGrafter"/>
</dbReference>
<keyword evidence="1" id="KW-0677">Repeat</keyword>
<dbReference type="OrthoDB" id="668540at2759"/>
<organism evidence="6 7">
    <name type="scientific">Anisodus acutangulus</name>
    <dbReference type="NCBI Taxonomy" id="402998"/>
    <lineage>
        <taxon>Eukaryota</taxon>
        <taxon>Viridiplantae</taxon>
        <taxon>Streptophyta</taxon>
        <taxon>Embryophyta</taxon>
        <taxon>Tracheophyta</taxon>
        <taxon>Spermatophyta</taxon>
        <taxon>Magnoliopsida</taxon>
        <taxon>eudicotyledons</taxon>
        <taxon>Gunneridae</taxon>
        <taxon>Pentapetalae</taxon>
        <taxon>asterids</taxon>
        <taxon>lamiids</taxon>
        <taxon>Solanales</taxon>
        <taxon>Solanaceae</taxon>
        <taxon>Solanoideae</taxon>
        <taxon>Hyoscyameae</taxon>
        <taxon>Anisodus</taxon>
    </lineage>
</organism>
<dbReference type="PANTHER" id="PTHR12537:SF63">
    <property type="entry name" value="PUMILIO HOMOLOG 15"/>
    <property type="match status" value="1"/>
</dbReference>
<dbReference type="PROSITE" id="PS50303">
    <property type="entry name" value="PUM_HD"/>
    <property type="match status" value="1"/>
</dbReference>
<dbReference type="SMART" id="SM00025">
    <property type="entry name" value="Pumilio"/>
    <property type="match status" value="2"/>
</dbReference>
<evidence type="ECO:0000256" key="1">
    <source>
        <dbReference type="ARBA" id="ARBA00022737"/>
    </source>
</evidence>
<keyword evidence="7" id="KW-1185">Reference proteome</keyword>
<protein>
    <recommendedName>
        <fullName evidence="5">PUM-HD domain-containing protein</fullName>
    </recommendedName>
</protein>
<feature type="repeat" description="Pumilio" evidence="4">
    <location>
        <begin position="69"/>
        <end position="104"/>
    </location>
</feature>
<dbReference type="InterPro" id="IPR011989">
    <property type="entry name" value="ARM-like"/>
</dbReference>
<dbReference type="InterPro" id="IPR033133">
    <property type="entry name" value="PUM-HD"/>
</dbReference>
<dbReference type="InterPro" id="IPR016024">
    <property type="entry name" value="ARM-type_fold"/>
</dbReference>
<sequence>MHLVDHLQWSGTMSLFSCVESACGELRDRLITEILTNVVQLSEDQHGNYVVQHLVGLKLPLVTETLLDRLQGNFVTLSCNRYASNVVEKIILESGKEHSTRIITSCSEAQVLQCYWWILMVTLSSRQHCKLQRKII</sequence>
<dbReference type="PANTHER" id="PTHR12537">
    <property type="entry name" value="RNA BINDING PROTEIN PUMILIO-RELATED"/>
    <property type="match status" value="1"/>
</dbReference>
<feature type="domain" description="PUM-HD" evidence="5">
    <location>
        <begin position="1"/>
        <end position="136"/>
    </location>
</feature>
<dbReference type="Gene3D" id="1.25.10.10">
    <property type="entry name" value="Leucine-rich Repeat Variant"/>
    <property type="match status" value="1"/>
</dbReference>
<proteinExistence type="predicted"/>